<dbReference type="EMBL" id="KN832687">
    <property type="protein sequence ID" value="KII82755.1"/>
    <property type="molecule type" value="Genomic_DNA"/>
</dbReference>
<evidence type="ECO:0000313" key="1">
    <source>
        <dbReference type="EMBL" id="KII82755.1"/>
    </source>
</evidence>
<dbReference type="Proteomes" id="UP000053263">
    <property type="component" value="Unassembled WGS sequence"/>
</dbReference>
<reference evidence="1 2" key="1">
    <citation type="submission" date="2014-06" db="EMBL/GenBank/DDBJ databases">
        <title>Evolutionary Origins and Diversification of the Mycorrhizal Mutualists.</title>
        <authorList>
            <consortium name="DOE Joint Genome Institute"/>
            <consortium name="Mycorrhizal Genomics Consortium"/>
            <person name="Kohler A."/>
            <person name="Kuo A."/>
            <person name="Nagy L.G."/>
            <person name="Floudas D."/>
            <person name="Copeland A."/>
            <person name="Barry K.W."/>
            <person name="Cichocki N."/>
            <person name="Veneault-Fourrey C."/>
            <person name="LaButti K."/>
            <person name="Lindquist E.A."/>
            <person name="Lipzen A."/>
            <person name="Lundell T."/>
            <person name="Morin E."/>
            <person name="Murat C."/>
            <person name="Riley R."/>
            <person name="Ohm R."/>
            <person name="Sun H."/>
            <person name="Tunlid A."/>
            <person name="Henrissat B."/>
            <person name="Grigoriev I.V."/>
            <person name="Hibbett D.S."/>
            <person name="Martin F."/>
        </authorList>
    </citation>
    <scope>NUCLEOTIDE SEQUENCE [LARGE SCALE GENOMIC DNA]</scope>
    <source>
        <strain evidence="1 2">FD-325 SS-3</strain>
    </source>
</reference>
<gene>
    <name evidence="1" type="ORF">PLICRDRAFT_181075</name>
</gene>
<organism evidence="1 2">
    <name type="scientific">Plicaturopsis crispa FD-325 SS-3</name>
    <dbReference type="NCBI Taxonomy" id="944288"/>
    <lineage>
        <taxon>Eukaryota</taxon>
        <taxon>Fungi</taxon>
        <taxon>Dikarya</taxon>
        <taxon>Basidiomycota</taxon>
        <taxon>Agaricomycotina</taxon>
        <taxon>Agaricomycetes</taxon>
        <taxon>Agaricomycetidae</taxon>
        <taxon>Amylocorticiales</taxon>
        <taxon>Amylocorticiaceae</taxon>
        <taxon>Plicatura</taxon>
        <taxon>Plicaturopsis crispa</taxon>
    </lineage>
</organism>
<keyword evidence="2" id="KW-1185">Reference proteome</keyword>
<dbReference type="AlphaFoldDB" id="A0A0C9SV31"/>
<evidence type="ECO:0000313" key="2">
    <source>
        <dbReference type="Proteomes" id="UP000053263"/>
    </source>
</evidence>
<name>A0A0C9SV31_PLICR</name>
<sequence>MAPAQWQGMGRRRCKADFETGAGAFIVGSDETGALIVINITASMFVTVDAVGQRR</sequence>
<accession>A0A0C9SV31</accession>
<protein>
    <submittedName>
        <fullName evidence="1">Uncharacterized protein</fullName>
    </submittedName>
</protein>
<proteinExistence type="predicted"/>
<dbReference type="HOGENOM" id="CLU_3033405_0_0_1"/>